<organism evidence="1 2">
    <name type="scientific">Trinickia dabaoshanensis</name>
    <dbReference type="NCBI Taxonomy" id="564714"/>
    <lineage>
        <taxon>Bacteria</taxon>
        <taxon>Pseudomonadati</taxon>
        <taxon>Pseudomonadota</taxon>
        <taxon>Betaproteobacteria</taxon>
        <taxon>Burkholderiales</taxon>
        <taxon>Burkholderiaceae</taxon>
        <taxon>Trinickia</taxon>
    </lineage>
</organism>
<dbReference type="Proteomes" id="UP000235616">
    <property type="component" value="Unassembled WGS sequence"/>
</dbReference>
<dbReference type="SUPFAM" id="SSF50998">
    <property type="entry name" value="Quinoprotein alcohol dehydrogenase-like"/>
    <property type="match status" value="1"/>
</dbReference>
<reference evidence="1 2" key="1">
    <citation type="submission" date="2018-01" db="EMBL/GenBank/DDBJ databases">
        <title>Whole genome analyses suggest that Burkholderia sensu lato contains two further novel genera in the rhizoxinica-symbiotica group Mycetohabitans gen. nov., and Trinickia gen. nov.: implications for the evolution of diazotrophy and nodulation in the Burkholderiaceae.</title>
        <authorList>
            <person name="Estrada-de los Santos P."/>
            <person name="Palmer M."/>
            <person name="Chavez-Ramirez B."/>
            <person name="Beukes C."/>
            <person name="Steenkamp E.T."/>
            <person name="Hirsch A.M."/>
            <person name="Manyaka P."/>
            <person name="Maluk M."/>
            <person name="Lafos M."/>
            <person name="Crook M."/>
            <person name="Gross E."/>
            <person name="Simon M.F."/>
            <person name="Bueno dos Reis Junior F."/>
            <person name="Poole P.S."/>
            <person name="Venter S.N."/>
            <person name="James E.K."/>
        </authorList>
    </citation>
    <scope>NUCLEOTIDE SEQUENCE [LARGE SCALE GENOMIC DNA]</scope>
    <source>
        <strain evidence="1 2">GIMN1.004</strain>
    </source>
</reference>
<accession>A0A2N7W356</accession>
<comment type="caution">
    <text evidence="1">The sequence shown here is derived from an EMBL/GenBank/DDBJ whole genome shotgun (WGS) entry which is preliminary data.</text>
</comment>
<proteinExistence type="predicted"/>
<keyword evidence="2" id="KW-1185">Reference proteome</keyword>
<dbReference type="InterPro" id="IPR011047">
    <property type="entry name" value="Quinoprotein_ADH-like_sf"/>
</dbReference>
<evidence type="ECO:0000313" key="2">
    <source>
        <dbReference type="Proteomes" id="UP000235616"/>
    </source>
</evidence>
<gene>
    <name evidence="1" type="ORF">C0Z18_01020</name>
</gene>
<protein>
    <submittedName>
        <fullName evidence="1">Uncharacterized protein</fullName>
    </submittedName>
</protein>
<dbReference type="AlphaFoldDB" id="A0A2N7W356"/>
<sequence length="371" mass="39544">MMLGVLASFAAGGAIGAPPPSADIALNVSQPFTARAIAGVGPGLYCVTGSVYHDEVPNESALAMLVDSRERRVVWKTDIPYAKDHFENVATSCLRDGDAYYVLTEEHTDSFANQNRTELVLNRLAATGRLIKQQHVDIDVDVWANQFEAGPDGLSIVGGMSTQSLDQSGKRSLFWTVFDRDLARKQLTVLPTGAFWSGTRAKRDGENLAIAGEFLPNEGTAASANAGYAVSKINLRNARYVWSTRVYPAKTEAVDALFLPDGRTVFIGLSDRQQIVSLLDSSGHVANRFARPKMICGVDALGIEGAALQVVGESCKDEHATLLLGIDLATGDVASSRQIGENASAALFDNDALVTVSTNASGGAVLRRTAR</sequence>
<evidence type="ECO:0000313" key="1">
    <source>
        <dbReference type="EMBL" id="PMS23783.1"/>
    </source>
</evidence>
<dbReference type="EMBL" id="PNYA01000001">
    <property type="protein sequence ID" value="PMS23783.1"/>
    <property type="molecule type" value="Genomic_DNA"/>
</dbReference>
<name>A0A2N7W356_9BURK</name>